<organism evidence="1 2">
    <name type="scientific">Pluteus cervinus</name>
    <dbReference type="NCBI Taxonomy" id="181527"/>
    <lineage>
        <taxon>Eukaryota</taxon>
        <taxon>Fungi</taxon>
        <taxon>Dikarya</taxon>
        <taxon>Basidiomycota</taxon>
        <taxon>Agaricomycotina</taxon>
        <taxon>Agaricomycetes</taxon>
        <taxon>Agaricomycetidae</taxon>
        <taxon>Agaricales</taxon>
        <taxon>Pluteineae</taxon>
        <taxon>Pluteaceae</taxon>
        <taxon>Pluteus</taxon>
    </lineage>
</organism>
<reference evidence="1 2" key="1">
    <citation type="journal article" date="2019" name="Nat. Ecol. Evol.">
        <title>Megaphylogeny resolves global patterns of mushroom evolution.</title>
        <authorList>
            <person name="Varga T."/>
            <person name="Krizsan K."/>
            <person name="Foldi C."/>
            <person name="Dima B."/>
            <person name="Sanchez-Garcia M."/>
            <person name="Sanchez-Ramirez S."/>
            <person name="Szollosi G.J."/>
            <person name="Szarkandi J.G."/>
            <person name="Papp V."/>
            <person name="Albert L."/>
            <person name="Andreopoulos W."/>
            <person name="Angelini C."/>
            <person name="Antonin V."/>
            <person name="Barry K.W."/>
            <person name="Bougher N.L."/>
            <person name="Buchanan P."/>
            <person name="Buyck B."/>
            <person name="Bense V."/>
            <person name="Catcheside P."/>
            <person name="Chovatia M."/>
            <person name="Cooper J."/>
            <person name="Damon W."/>
            <person name="Desjardin D."/>
            <person name="Finy P."/>
            <person name="Geml J."/>
            <person name="Haridas S."/>
            <person name="Hughes K."/>
            <person name="Justo A."/>
            <person name="Karasinski D."/>
            <person name="Kautmanova I."/>
            <person name="Kiss B."/>
            <person name="Kocsube S."/>
            <person name="Kotiranta H."/>
            <person name="LaButti K.M."/>
            <person name="Lechner B.E."/>
            <person name="Liimatainen K."/>
            <person name="Lipzen A."/>
            <person name="Lukacs Z."/>
            <person name="Mihaltcheva S."/>
            <person name="Morgado L.N."/>
            <person name="Niskanen T."/>
            <person name="Noordeloos M.E."/>
            <person name="Ohm R.A."/>
            <person name="Ortiz-Santana B."/>
            <person name="Ovrebo C."/>
            <person name="Racz N."/>
            <person name="Riley R."/>
            <person name="Savchenko A."/>
            <person name="Shiryaev A."/>
            <person name="Soop K."/>
            <person name="Spirin V."/>
            <person name="Szebenyi C."/>
            <person name="Tomsovsky M."/>
            <person name="Tulloss R.E."/>
            <person name="Uehling J."/>
            <person name="Grigoriev I.V."/>
            <person name="Vagvolgyi C."/>
            <person name="Papp T."/>
            <person name="Martin F.M."/>
            <person name="Miettinen O."/>
            <person name="Hibbett D.S."/>
            <person name="Nagy L.G."/>
        </authorList>
    </citation>
    <scope>NUCLEOTIDE SEQUENCE [LARGE SCALE GENOMIC DNA]</scope>
    <source>
        <strain evidence="1 2">NL-1719</strain>
    </source>
</reference>
<evidence type="ECO:0000313" key="2">
    <source>
        <dbReference type="Proteomes" id="UP000308600"/>
    </source>
</evidence>
<dbReference type="Proteomes" id="UP000308600">
    <property type="component" value="Unassembled WGS sequence"/>
</dbReference>
<sequence length="228" mass="25277">MGHQTQPLRKNWPNSTSYGMASMLTAFQARTEQAPNWPAELLGDSIEVAAVAARLGGNINDDSKEPKLLDGGVLVAAQKLGMRIQHQRSGKEFKKASLRSAGAVIGEHNLQVKRDRFQKFRLCLSRLQYTDDLTTHSGFIGFISKLRCSRFSIIPTASRTEAPQHLKPSLKRKFRISAMRQFRQLIDHLFLASPNSTPTNEPPKIGTILVKSIVFGIYTVAGQAACFV</sequence>
<protein>
    <submittedName>
        <fullName evidence="1">Uncharacterized protein</fullName>
    </submittedName>
</protein>
<keyword evidence="2" id="KW-1185">Reference proteome</keyword>
<name>A0ACD3AUF9_9AGAR</name>
<gene>
    <name evidence="1" type="ORF">BDN72DRAFT_857836</name>
</gene>
<accession>A0ACD3AUF9</accession>
<dbReference type="EMBL" id="ML208334">
    <property type="protein sequence ID" value="TFK69251.1"/>
    <property type="molecule type" value="Genomic_DNA"/>
</dbReference>
<proteinExistence type="predicted"/>
<evidence type="ECO:0000313" key="1">
    <source>
        <dbReference type="EMBL" id="TFK69251.1"/>
    </source>
</evidence>